<feature type="binding site" evidence="7">
    <location>
        <position position="62"/>
    </location>
    <ligand>
        <name>Zn(2+)</name>
        <dbReference type="ChEBI" id="CHEBI:29105"/>
    </ligand>
</feature>
<keyword evidence="7" id="KW-0862">Zinc</keyword>
<dbReference type="EMBL" id="CP032050">
    <property type="protein sequence ID" value="AYN68559.1"/>
    <property type="molecule type" value="Genomic_DNA"/>
</dbReference>
<dbReference type="KEGG" id="emar:D1013_14805"/>
<evidence type="ECO:0000256" key="1">
    <source>
        <dbReference type="ARBA" id="ARBA00004651"/>
    </source>
</evidence>
<keyword evidence="10" id="KW-1185">Reference proteome</keyword>
<dbReference type="GO" id="GO:0046872">
    <property type="term" value="F:metal ion binding"/>
    <property type="evidence" value="ECO:0007669"/>
    <property type="project" value="UniProtKB-KW"/>
</dbReference>
<feature type="transmembrane region" description="Helical" evidence="8">
    <location>
        <begin position="130"/>
        <end position="150"/>
    </location>
</feature>
<evidence type="ECO:0000256" key="4">
    <source>
        <dbReference type="ARBA" id="ARBA00022692"/>
    </source>
</evidence>
<dbReference type="PANTHER" id="PTHR20855:SF3">
    <property type="entry name" value="LD03007P"/>
    <property type="match status" value="1"/>
</dbReference>
<organism evidence="9 10">
    <name type="scientific">Euzebyella marina</name>
    <dbReference type="NCBI Taxonomy" id="1761453"/>
    <lineage>
        <taxon>Bacteria</taxon>
        <taxon>Pseudomonadati</taxon>
        <taxon>Bacteroidota</taxon>
        <taxon>Flavobacteriia</taxon>
        <taxon>Flavobacteriales</taxon>
        <taxon>Flavobacteriaceae</taxon>
        <taxon>Euzebyella</taxon>
    </lineage>
</organism>
<keyword evidence="4 8" id="KW-0812">Transmembrane</keyword>
<dbReference type="Pfam" id="PF03006">
    <property type="entry name" value="HlyIII"/>
    <property type="match status" value="1"/>
</dbReference>
<dbReference type="NCBIfam" id="TIGR01065">
    <property type="entry name" value="hlyIII"/>
    <property type="match status" value="1"/>
</dbReference>
<feature type="binding site" evidence="7">
    <location>
        <position position="188"/>
    </location>
    <ligand>
        <name>Zn(2+)</name>
        <dbReference type="ChEBI" id="CHEBI:29105"/>
    </ligand>
</feature>
<comment type="similarity">
    <text evidence="2">Belongs to the UPF0073 (Hly-III) family.</text>
</comment>
<sequence>MVGLSKEEKLNSVSHGIGALLAIIGTFVLLKANEAKSSYATFAIIVYSITLISMLSVSSAYHGTANVRVKHRLRILDHVNIYFLIAGTYTPVSLITLIEGKGVSIFFVVWGIAFLGTFFKMFFTGRFEFISLLLYLVMGWLIVFDLGSILEQFTDLGIWLLFLGGLFYTFGILFYAFEKIPYNHFVWHLFVLAGATSHWFTMLYSVV</sequence>
<feature type="transmembrane region" description="Helical" evidence="8">
    <location>
        <begin position="79"/>
        <end position="98"/>
    </location>
</feature>
<feature type="transmembrane region" description="Helical" evidence="8">
    <location>
        <begin position="38"/>
        <end position="58"/>
    </location>
</feature>
<dbReference type="GO" id="GO:0005886">
    <property type="term" value="C:plasma membrane"/>
    <property type="evidence" value="ECO:0007669"/>
    <property type="project" value="UniProtKB-SubCell"/>
</dbReference>
<proteinExistence type="inferred from homology"/>
<dbReference type="InterPro" id="IPR005744">
    <property type="entry name" value="Hy-lIII"/>
</dbReference>
<keyword evidence="3" id="KW-1003">Cell membrane</keyword>
<evidence type="ECO:0000256" key="8">
    <source>
        <dbReference type="SAM" id="Phobius"/>
    </source>
</evidence>
<dbReference type="AlphaFoldDB" id="A0A3G2L8H0"/>
<keyword evidence="7" id="KW-0479">Metal-binding</keyword>
<keyword evidence="5 8" id="KW-1133">Transmembrane helix</keyword>
<dbReference type="PANTHER" id="PTHR20855">
    <property type="entry name" value="ADIPOR/PROGESTIN RECEPTOR-RELATED"/>
    <property type="match status" value="1"/>
</dbReference>
<evidence type="ECO:0000256" key="7">
    <source>
        <dbReference type="PIRSR" id="PIRSR604254-1"/>
    </source>
</evidence>
<evidence type="ECO:0000256" key="5">
    <source>
        <dbReference type="ARBA" id="ARBA00022989"/>
    </source>
</evidence>
<dbReference type="OrthoDB" id="9813689at2"/>
<dbReference type="InterPro" id="IPR004254">
    <property type="entry name" value="AdipoR/HlyIII-related"/>
</dbReference>
<feature type="transmembrane region" description="Helical" evidence="8">
    <location>
        <begin position="156"/>
        <end position="177"/>
    </location>
</feature>
<reference evidence="9 10" key="1">
    <citation type="submission" date="2018-08" db="EMBL/GenBank/DDBJ databases">
        <title>The reduced genetic potential of extracellular carbohydrate catabolism in Euzebyella marina RN62, a Flavobacteriia bacterium isolated from the hadal water.</title>
        <authorList>
            <person name="Xue C."/>
        </authorList>
    </citation>
    <scope>NUCLEOTIDE SEQUENCE [LARGE SCALE GENOMIC DNA]</scope>
    <source>
        <strain evidence="9 10">RN62</strain>
    </source>
</reference>
<feature type="transmembrane region" description="Helical" evidence="8">
    <location>
        <begin position="12"/>
        <end position="32"/>
    </location>
</feature>
<evidence type="ECO:0000313" key="9">
    <source>
        <dbReference type="EMBL" id="AYN68559.1"/>
    </source>
</evidence>
<keyword evidence="6 8" id="KW-0472">Membrane</keyword>
<feature type="transmembrane region" description="Helical" evidence="8">
    <location>
        <begin position="184"/>
        <end position="206"/>
    </location>
</feature>
<evidence type="ECO:0000256" key="3">
    <source>
        <dbReference type="ARBA" id="ARBA00022475"/>
    </source>
</evidence>
<evidence type="ECO:0000256" key="2">
    <source>
        <dbReference type="ARBA" id="ARBA00008488"/>
    </source>
</evidence>
<evidence type="ECO:0000313" key="10">
    <source>
        <dbReference type="Proteomes" id="UP000276309"/>
    </source>
</evidence>
<feature type="transmembrane region" description="Helical" evidence="8">
    <location>
        <begin position="104"/>
        <end position="123"/>
    </location>
</feature>
<protein>
    <submittedName>
        <fullName evidence="9">Hemolysin III family protein</fullName>
    </submittedName>
</protein>
<dbReference type="GO" id="GO:0140911">
    <property type="term" value="F:pore-forming activity"/>
    <property type="evidence" value="ECO:0007669"/>
    <property type="project" value="InterPro"/>
</dbReference>
<evidence type="ECO:0000256" key="6">
    <source>
        <dbReference type="ARBA" id="ARBA00023136"/>
    </source>
</evidence>
<dbReference type="Proteomes" id="UP000276309">
    <property type="component" value="Chromosome"/>
</dbReference>
<name>A0A3G2L8H0_9FLAO</name>
<accession>A0A3G2L8H0</accession>
<feature type="binding site" evidence="7">
    <location>
        <position position="184"/>
    </location>
    <ligand>
        <name>Zn(2+)</name>
        <dbReference type="ChEBI" id="CHEBI:29105"/>
    </ligand>
</feature>
<gene>
    <name evidence="9" type="ORF">D1013_14805</name>
</gene>
<comment type="subcellular location">
    <subcellularLocation>
        <location evidence="1">Cell membrane</location>
        <topology evidence="1">Multi-pass membrane protein</topology>
    </subcellularLocation>
</comment>